<keyword evidence="3" id="KW-0813">Transport</keyword>
<evidence type="ECO:0000259" key="12">
    <source>
        <dbReference type="Pfam" id="PF00999"/>
    </source>
</evidence>
<accession>A0A2T0FE19</accession>
<sequence>MVWSQLGITRPHVAYATTAFGLTLLGSLSMFLKDKAYIGEVPFATIYGLIVGPHALNWFSPQSWGNSDYITSEISRIVLVVQIFAVAAELPKKYILRNWFSLLVVLIPVMTYGWLLSSVFIWKLVPTLRWVEALAIAACVTATDPVLSAAVVGKGGIASEVPIHLRNLLSAESACNDGMAFPFALLALNILKHEGHPGTIAKDFIAVSVLYEVVFGCVLGGVLGFIAGLILKFSNRYKLIDHEATLAFYFFVPFFVAGIATILGVDDLLVAFFAGTVINWDGWFTKKTGDSHIAAVFDVILNIAYFIYFGAIVPWNYFNHADIGLRAWKLVLLAIIILVVRRIPIILLLKPAIPNIRTWHEALFAGHFGPIGVAAVFVSIMIRTELEDSHAPLKDLPPPGSKYYYVLATIWPVTCFLIVSSIIVHGLSVAVVAWSKQFASVHLSREKATDGSNLWVLRLPSPIVDTDLLLYVDAKGKLRKIAKDDHRSDDEGSVIVPKRPKLTKRTVSLQIGDRLHKLPSDTTSPEDIRIVHQKNEIVVEGIDGKELLSFDAENISAQDCSLKLSLHETTTLDLHQLAQSRNDSLVTAAEVLGDETIADRRTMFDMGQFAYEEDDEDHVELKAFMVGDHLIFEDTDGVLLSQYHVQRYGSQAAGFANSLKRFRKWVKSLKKANQDTHIHTEHDPNLSFVPVGRFTRKIFEDQEKH</sequence>
<dbReference type="GO" id="GO:0005886">
    <property type="term" value="C:plasma membrane"/>
    <property type="evidence" value="ECO:0007669"/>
    <property type="project" value="InterPro"/>
</dbReference>
<dbReference type="STRING" id="45607.A0A2T0FE19"/>
<dbReference type="InterPro" id="IPR004712">
    <property type="entry name" value="Na+/H+_antiporter_fungi"/>
</dbReference>
<reference evidence="13 14" key="1">
    <citation type="submission" date="2017-04" db="EMBL/GenBank/DDBJ databases">
        <title>Genome sequencing of [Candida] sorbophila.</title>
        <authorList>
            <person name="Ahn J.O."/>
        </authorList>
    </citation>
    <scope>NUCLEOTIDE SEQUENCE [LARGE SCALE GENOMIC DNA]</scope>
    <source>
        <strain evidence="13 14">DS02</strain>
    </source>
</reference>
<keyword evidence="14" id="KW-1185">Reference proteome</keyword>
<feature type="transmembrane region" description="Helical" evidence="11">
    <location>
        <begin position="330"/>
        <end position="350"/>
    </location>
</feature>
<comment type="caution">
    <text evidence="13">The sequence shown here is derived from an EMBL/GenBank/DDBJ whole genome shotgun (WGS) entry which is preliminary data.</text>
</comment>
<evidence type="ECO:0000256" key="9">
    <source>
        <dbReference type="ARBA" id="ARBA00023136"/>
    </source>
</evidence>
<evidence type="ECO:0000313" key="14">
    <source>
        <dbReference type="Proteomes" id="UP000238350"/>
    </source>
</evidence>
<comment type="similarity">
    <text evidence="2">Belongs to the fungal Na(+)/H(+) exchanger family.</text>
</comment>
<dbReference type="EMBL" id="NDIQ01000001">
    <property type="protein sequence ID" value="PRT53231.1"/>
    <property type="molecule type" value="Genomic_DNA"/>
</dbReference>
<gene>
    <name evidence="13" type="ORF">B9G98_00851</name>
</gene>
<evidence type="ECO:0000256" key="5">
    <source>
        <dbReference type="ARBA" id="ARBA00022692"/>
    </source>
</evidence>
<feature type="transmembrane region" description="Helical" evidence="11">
    <location>
        <begin position="403"/>
        <end position="434"/>
    </location>
</feature>
<evidence type="ECO:0000256" key="3">
    <source>
        <dbReference type="ARBA" id="ARBA00022448"/>
    </source>
</evidence>
<evidence type="ECO:0000256" key="4">
    <source>
        <dbReference type="ARBA" id="ARBA00022449"/>
    </source>
</evidence>
<dbReference type="FunFam" id="1.20.1530.20:FF:000015">
    <property type="entry name" value="Na(+)/H(+) antiporter 2"/>
    <property type="match status" value="1"/>
</dbReference>
<evidence type="ECO:0000256" key="11">
    <source>
        <dbReference type="SAM" id="Phobius"/>
    </source>
</evidence>
<dbReference type="Gene3D" id="6.10.140.1330">
    <property type="match status" value="1"/>
</dbReference>
<feature type="transmembrane region" description="Helical" evidence="11">
    <location>
        <begin position="100"/>
        <end position="122"/>
    </location>
</feature>
<evidence type="ECO:0000256" key="6">
    <source>
        <dbReference type="ARBA" id="ARBA00022989"/>
    </source>
</evidence>
<comment type="subcellular location">
    <subcellularLocation>
        <location evidence="1">Membrane</location>
        <topology evidence="1">Multi-pass membrane protein</topology>
    </subcellularLocation>
</comment>
<dbReference type="GeneID" id="36514600"/>
<evidence type="ECO:0000256" key="2">
    <source>
        <dbReference type="ARBA" id="ARBA00005248"/>
    </source>
</evidence>
<evidence type="ECO:0000313" key="13">
    <source>
        <dbReference type="EMBL" id="PRT53231.1"/>
    </source>
</evidence>
<dbReference type="Proteomes" id="UP000238350">
    <property type="component" value="Unassembled WGS sequence"/>
</dbReference>
<evidence type="ECO:0000256" key="1">
    <source>
        <dbReference type="ARBA" id="ARBA00004141"/>
    </source>
</evidence>
<feature type="transmembrane region" description="Helical" evidence="11">
    <location>
        <begin position="12"/>
        <end position="32"/>
    </location>
</feature>
<keyword evidence="6 11" id="KW-1133">Transmembrane helix</keyword>
<dbReference type="PANTHER" id="PTHR31382:SF4">
    <property type="entry name" value="NA(+)_H(+) ANTIPORTER"/>
    <property type="match status" value="1"/>
</dbReference>
<keyword evidence="5 11" id="KW-0812">Transmembrane</keyword>
<evidence type="ECO:0000256" key="8">
    <source>
        <dbReference type="ARBA" id="ARBA00023065"/>
    </source>
</evidence>
<evidence type="ECO:0000256" key="7">
    <source>
        <dbReference type="ARBA" id="ARBA00023053"/>
    </source>
</evidence>
<feature type="transmembrane region" description="Helical" evidence="11">
    <location>
        <begin position="293"/>
        <end position="318"/>
    </location>
</feature>
<protein>
    <submittedName>
        <fullName evidence="13">Na(+)/H(+) antiporter 2</fullName>
    </submittedName>
</protein>
<dbReference type="AlphaFoldDB" id="A0A2T0FE19"/>
<dbReference type="InterPro" id="IPR006153">
    <property type="entry name" value="Cation/H_exchanger_TM"/>
</dbReference>
<organism evidence="13 14">
    <name type="scientific">Wickerhamiella sorbophila</name>
    <dbReference type="NCBI Taxonomy" id="45607"/>
    <lineage>
        <taxon>Eukaryota</taxon>
        <taxon>Fungi</taxon>
        <taxon>Dikarya</taxon>
        <taxon>Ascomycota</taxon>
        <taxon>Saccharomycotina</taxon>
        <taxon>Dipodascomycetes</taxon>
        <taxon>Dipodascales</taxon>
        <taxon>Trichomonascaceae</taxon>
        <taxon>Wickerhamiella</taxon>
    </lineage>
</organism>
<dbReference type="RefSeq" id="XP_024663177.1">
    <property type="nucleotide sequence ID" value="XM_024807409.1"/>
</dbReference>
<keyword evidence="10" id="KW-0739">Sodium transport</keyword>
<name>A0A2T0FE19_9ASCO</name>
<feature type="transmembrane region" description="Helical" evidence="11">
    <location>
        <begin position="37"/>
        <end position="57"/>
    </location>
</feature>
<dbReference type="GO" id="GO:0042391">
    <property type="term" value="P:regulation of membrane potential"/>
    <property type="evidence" value="ECO:0007669"/>
    <property type="project" value="InterPro"/>
</dbReference>
<feature type="transmembrane region" description="Helical" evidence="11">
    <location>
        <begin position="213"/>
        <end position="234"/>
    </location>
</feature>
<dbReference type="GO" id="GO:0030007">
    <property type="term" value="P:intracellular potassium ion homeostasis"/>
    <property type="evidence" value="ECO:0007669"/>
    <property type="project" value="TreeGrafter"/>
</dbReference>
<dbReference type="GO" id="GO:0036376">
    <property type="term" value="P:sodium ion export across plasma membrane"/>
    <property type="evidence" value="ECO:0007669"/>
    <property type="project" value="InterPro"/>
</dbReference>
<feature type="transmembrane region" description="Helical" evidence="11">
    <location>
        <begin position="362"/>
        <end position="382"/>
    </location>
</feature>
<dbReference type="OrthoDB" id="5327978at2759"/>
<dbReference type="GO" id="GO:0015385">
    <property type="term" value="F:sodium:proton antiporter activity"/>
    <property type="evidence" value="ECO:0007669"/>
    <property type="project" value="InterPro"/>
</dbReference>
<keyword evidence="9 11" id="KW-0472">Membrane</keyword>
<keyword evidence="7" id="KW-0915">Sodium</keyword>
<feature type="domain" description="Cation/H+ exchanger transmembrane" evidence="12">
    <location>
        <begin position="24"/>
        <end position="433"/>
    </location>
</feature>
<proteinExistence type="inferred from homology"/>
<evidence type="ECO:0000256" key="10">
    <source>
        <dbReference type="ARBA" id="ARBA00023201"/>
    </source>
</evidence>
<dbReference type="PANTHER" id="PTHR31382">
    <property type="entry name" value="NA(+)/H(+) ANTIPORTER"/>
    <property type="match status" value="1"/>
</dbReference>
<feature type="transmembrane region" description="Helical" evidence="11">
    <location>
        <begin position="246"/>
        <end position="273"/>
    </location>
</feature>
<dbReference type="Pfam" id="PF00999">
    <property type="entry name" value="Na_H_Exchanger"/>
    <property type="match status" value="1"/>
</dbReference>
<dbReference type="GO" id="GO:0120029">
    <property type="term" value="P:proton export across plasma membrane"/>
    <property type="evidence" value="ECO:0007669"/>
    <property type="project" value="InterPro"/>
</dbReference>
<keyword evidence="4" id="KW-0050">Antiport</keyword>
<keyword evidence="8" id="KW-0406">Ion transport</keyword>